<evidence type="ECO:0000256" key="6">
    <source>
        <dbReference type="PROSITE-ProRule" id="PRU00510"/>
    </source>
</evidence>
<reference evidence="9 10" key="1">
    <citation type="submission" date="2017-04" db="EMBL/GenBank/DDBJ databases">
        <authorList>
            <person name="Afonso C.L."/>
            <person name="Miller P.J."/>
            <person name="Scott M.A."/>
            <person name="Spackman E."/>
            <person name="Goraichik I."/>
            <person name="Dimitrov K.M."/>
            <person name="Suarez D.L."/>
            <person name="Swayne D.E."/>
        </authorList>
    </citation>
    <scope>NUCLEOTIDE SEQUENCE [LARGE SCALE GENOMIC DNA]</scope>
    <source>
        <strain evidence="9 10">DSM 23236</strain>
    </source>
</reference>
<accession>A0A1W1Y0G2</accession>
<keyword evidence="3 5" id="KW-0863">Zinc-finger</keyword>
<evidence type="ECO:0000256" key="1">
    <source>
        <dbReference type="ARBA" id="ARBA00022490"/>
    </source>
</evidence>
<comment type="subunit">
    <text evidence="5">Interacts directly with the RNA polymerase.</text>
</comment>
<dbReference type="GO" id="GO:0008270">
    <property type="term" value="F:zinc ion binding"/>
    <property type="evidence" value="ECO:0007669"/>
    <property type="project" value="UniProtKB-UniRule"/>
</dbReference>
<evidence type="ECO:0000313" key="9">
    <source>
        <dbReference type="EMBL" id="SMC29617.1"/>
    </source>
</evidence>
<keyword evidence="4 5" id="KW-0862">Zinc</keyword>
<dbReference type="PROSITE" id="PS01102">
    <property type="entry name" value="ZF_DKSA_1"/>
    <property type="match status" value="1"/>
</dbReference>
<evidence type="ECO:0000259" key="7">
    <source>
        <dbReference type="Pfam" id="PF01258"/>
    </source>
</evidence>
<dbReference type="Gene3D" id="1.20.120.910">
    <property type="entry name" value="DksA, coiled-coil domain"/>
    <property type="match status" value="1"/>
</dbReference>
<dbReference type="Pfam" id="PF21157">
    <property type="entry name" value="DksA_N"/>
    <property type="match status" value="1"/>
</dbReference>
<dbReference type="GO" id="GO:0010468">
    <property type="term" value="P:regulation of gene expression"/>
    <property type="evidence" value="ECO:0007669"/>
    <property type="project" value="UniProtKB-UniRule"/>
</dbReference>
<comment type="caution">
    <text evidence="5">Lacks conserved residue(s) required for the propagation of feature annotation.</text>
</comment>
<evidence type="ECO:0000259" key="8">
    <source>
        <dbReference type="Pfam" id="PF21157"/>
    </source>
</evidence>
<evidence type="ECO:0000256" key="3">
    <source>
        <dbReference type="ARBA" id="ARBA00022771"/>
    </source>
</evidence>
<feature type="domain" description="Zinc finger DksA/TraR C4-type" evidence="7">
    <location>
        <begin position="96"/>
        <end position="131"/>
    </location>
</feature>
<dbReference type="RefSeq" id="WP_084092883.1">
    <property type="nucleotide sequence ID" value="NZ_FWXD01000038.1"/>
</dbReference>
<protein>
    <recommendedName>
        <fullName evidence="5">RNA polymerase-binding transcription factor DksA</fullName>
    </recommendedName>
</protein>
<keyword evidence="10" id="KW-1185">Reference proteome</keyword>
<dbReference type="STRING" id="1121001.SAMN02745857_03959"/>
<name>A0A1W1Y0G2_9NEIS</name>
<evidence type="ECO:0000256" key="5">
    <source>
        <dbReference type="HAMAP-Rule" id="MF_00926"/>
    </source>
</evidence>
<dbReference type="SUPFAM" id="SSF109635">
    <property type="entry name" value="DnaK suppressor protein DksA, alpha-hairpin domain"/>
    <property type="match status" value="1"/>
</dbReference>
<dbReference type="Pfam" id="PF01258">
    <property type="entry name" value="zf-dskA_traR"/>
    <property type="match status" value="1"/>
</dbReference>
<comment type="function">
    <text evidence="5">Transcription factor that acts by binding directly to the RNA polymerase (RNAP). Required for negative regulation of rRNA expression and positive regulation of several amino acid biosynthesis promoters.</text>
</comment>
<dbReference type="InterPro" id="IPR048489">
    <property type="entry name" value="DksA_N"/>
</dbReference>
<keyword evidence="1 5" id="KW-0963">Cytoplasm</keyword>
<dbReference type="PANTHER" id="PTHR33823:SF2">
    <property type="entry name" value="RNA POLYMERASE-BINDING TRANSCRIPTION FACTOR DKSA"/>
    <property type="match status" value="1"/>
</dbReference>
<feature type="zinc finger region" description="dksA C4-type" evidence="6">
    <location>
        <begin position="101"/>
        <end position="125"/>
    </location>
</feature>
<dbReference type="EMBL" id="FWXD01000038">
    <property type="protein sequence ID" value="SMC29617.1"/>
    <property type="molecule type" value="Genomic_DNA"/>
</dbReference>
<dbReference type="AlphaFoldDB" id="A0A1W1Y0G2"/>
<dbReference type="OrthoDB" id="9803742at2"/>
<dbReference type="PROSITE" id="PS51128">
    <property type="entry name" value="ZF_DKSA_2"/>
    <property type="match status" value="1"/>
</dbReference>
<comment type="similarity">
    <text evidence="5">Belongs to the DksA family.</text>
</comment>
<dbReference type="GO" id="GO:0005737">
    <property type="term" value="C:cytoplasm"/>
    <property type="evidence" value="ECO:0007669"/>
    <property type="project" value="UniProtKB-SubCell"/>
</dbReference>
<dbReference type="NCBIfam" id="TIGR02420">
    <property type="entry name" value="dksA"/>
    <property type="match status" value="1"/>
</dbReference>
<dbReference type="Proteomes" id="UP000192761">
    <property type="component" value="Unassembled WGS sequence"/>
</dbReference>
<dbReference type="InterPro" id="IPR000962">
    <property type="entry name" value="Znf_DskA_TraR"/>
</dbReference>
<dbReference type="InterPro" id="IPR012784">
    <property type="entry name" value="DksA_RNA_pol-bd"/>
</dbReference>
<keyword evidence="2 5" id="KW-0479">Metal-binding</keyword>
<sequence>MAKLTEQDILNWNGSDDDYMNPDHLAFFRERLQQMKVELLANANQTTSHLQEQEATPDPADRATLEEEYALELRTRDRERKLLLKIDSTLRKLDAGDYGYCEDTGEPIGLPRLLARPTASLSLEAQERRERLKKQYAD</sequence>
<feature type="domain" description="DnaK suppressor protein DksA N-terminal" evidence="8">
    <location>
        <begin position="25"/>
        <end position="92"/>
    </location>
</feature>
<dbReference type="HAMAP" id="MF_00926">
    <property type="entry name" value="DksA"/>
    <property type="match status" value="1"/>
</dbReference>
<gene>
    <name evidence="5" type="primary">dksA</name>
    <name evidence="9" type="ORF">SAMN02745857_03959</name>
</gene>
<evidence type="ECO:0000256" key="2">
    <source>
        <dbReference type="ARBA" id="ARBA00022723"/>
    </source>
</evidence>
<evidence type="ECO:0000313" key="10">
    <source>
        <dbReference type="Proteomes" id="UP000192761"/>
    </source>
</evidence>
<dbReference type="PANTHER" id="PTHR33823">
    <property type="entry name" value="RNA POLYMERASE-BINDING TRANSCRIPTION FACTOR DKSA-RELATED"/>
    <property type="match status" value="1"/>
</dbReference>
<dbReference type="InterPro" id="IPR037187">
    <property type="entry name" value="DnaK_N"/>
</dbReference>
<evidence type="ECO:0000256" key="4">
    <source>
        <dbReference type="ARBA" id="ARBA00022833"/>
    </source>
</evidence>
<proteinExistence type="inferred from homology"/>
<dbReference type="InterPro" id="IPR020458">
    <property type="entry name" value="Znf_DskA_TraR_CS"/>
</dbReference>
<dbReference type="SUPFAM" id="SSF57716">
    <property type="entry name" value="Glucocorticoid receptor-like (DNA-binding domain)"/>
    <property type="match status" value="1"/>
</dbReference>
<comment type="subcellular location">
    <subcellularLocation>
        <location evidence="5">Cytoplasm</location>
    </subcellularLocation>
</comment>
<organism evidence="9 10">
    <name type="scientific">Andreprevotia lacus DSM 23236</name>
    <dbReference type="NCBI Taxonomy" id="1121001"/>
    <lineage>
        <taxon>Bacteria</taxon>
        <taxon>Pseudomonadati</taxon>
        <taxon>Pseudomonadota</taxon>
        <taxon>Betaproteobacteria</taxon>
        <taxon>Neisseriales</taxon>
        <taxon>Chitinibacteraceae</taxon>
        <taxon>Andreprevotia</taxon>
    </lineage>
</organism>